<dbReference type="Gene3D" id="3.60.70.12">
    <property type="entry name" value="L-amino peptidase D-ALA esterase/amidase"/>
    <property type="match status" value="1"/>
</dbReference>
<dbReference type="InterPro" id="IPR005321">
    <property type="entry name" value="Peptidase_S58_DmpA"/>
</dbReference>
<name>A0A381YEQ5_9ZZZZ</name>
<dbReference type="CDD" id="cd02253">
    <property type="entry name" value="DmpA"/>
    <property type="match status" value="1"/>
</dbReference>
<evidence type="ECO:0008006" key="3">
    <source>
        <dbReference type="Google" id="ProtNLM"/>
    </source>
</evidence>
<dbReference type="PANTHER" id="PTHR36512:SF3">
    <property type="entry name" value="BLR5678 PROTEIN"/>
    <property type="match status" value="1"/>
</dbReference>
<evidence type="ECO:0000313" key="2">
    <source>
        <dbReference type="EMBL" id="SVA75596.1"/>
    </source>
</evidence>
<dbReference type="EMBL" id="UINC01018080">
    <property type="protein sequence ID" value="SVA75596.1"/>
    <property type="molecule type" value="Genomic_DNA"/>
</dbReference>
<dbReference type="PANTHER" id="PTHR36512">
    <property type="entry name" value="D-AMINOPEPTIDASE"/>
    <property type="match status" value="1"/>
</dbReference>
<accession>A0A381YEQ5</accession>
<sequence>MFLTIVVIAVGLWPVVLSQNADDRVRARDLGITPGVFPPGELNAITDVAGVSVGHTTIIAGENIRTGVTAIVPHSSNLFQEKVAGGVFVGNAFGKLAGSTQVEELGTIETPIVLTNTLSVGTAVEATVAHTLRREGNEDVRSVNAVVGETNDGGLNDIRGQHVTPLHVWAAIDNATSGPVTEGSVGAGTGTRAFGWKGGIGTSSRHLPARFGGYTVGVLVQSNYGGVLMMDGVPIGEELGRYSYSPPPQAGTLPSTSPVDATNEGNGSVMIVVATDAPVDARDLKRIAARAVFGLARTGSSYGNGSGDFAIAFTTSSEMRSRFGERTPRPRSILQPDAVSPLFQATLEATEEAVYNSLLQATTVTGNGRTAEAISIERVKRILRKYGRGR</sequence>
<protein>
    <recommendedName>
        <fullName evidence="3">Aminopeptidase</fullName>
    </recommendedName>
</protein>
<dbReference type="Pfam" id="PF03576">
    <property type="entry name" value="Peptidase_S58"/>
    <property type="match status" value="1"/>
</dbReference>
<dbReference type="AlphaFoldDB" id="A0A381YEQ5"/>
<organism evidence="2">
    <name type="scientific">marine metagenome</name>
    <dbReference type="NCBI Taxonomy" id="408172"/>
    <lineage>
        <taxon>unclassified sequences</taxon>
        <taxon>metagenomes</taxon>
        <taxon>ecological metagenomes</taxon>
    </lineage>
</organism>
<comment type="similarity">
    <text evidence="1">Belongs to the peptidase S58 family.</text>
</comment>
<reference evidence="2" key="1">
    <citation type="submission" date="2018-05" db="EMBL/GenBank/DDBJ databases">
        <authorList>
            <person name="Lanie J.A."/>
            <person name="Ng W.-L."/>
            <person name="Kazmierczak K.M."/>
            <person name="Andrzejewski T.M."/>
            <person name="Davidsen T.M."/>
            <person name="Wayne K.J."/>
            <person name="Tettelin H."/>
            <person name="Glass J.I."/>
            <person name="Rusch D."/>
            <person name="Podicherti R."/>
            <person name="Tsui H.-C.T."/>
            <person name="Winkler M.E."/>
        </authorList>
    </citation>
    <scope>NUCLEOTIDE SEQUENCE</scope>
</reference>
<dbReference type="InterPro" id="IPR016117">
    <property type="entry name" value="ArgJ-like_dom_sf"/>
</dbReference>
<gene>
    <name evidence="2" type="ORF">METZ01_LOCUS128450</name>
</gene>
<proteinExistence type="inferred from homology"/>
<dbReference type="GO" id="GO:0004177">
    <property type="term" value="F:aminopeptidase activity"/>
    <property type="evidence" value="ECO:0007669"/>
    <property type="project" value="TreeGrafter"/>
</dbReference>
<dbReference type="SUPFAM" id="SSF56266">
    <property type="entry name" value="DmpA/ArgJ-like"/>
    <property type="match status" value="1"/>
</dbReference>
<evidence type="ECO:0000256" key="1">
    <source>
        <dbReference type="ARBA" id="ARBA00007068"/>
    </source>
</evidence>